<dbReference type="PROSITE" id="PS51565">
    <property type="entry name" value="SAM_MT85_SETD3"/>
    <property type="match status" value="1"/>
</dbReference>
<dbReference type="GO" id="GO:0003779">
    <property type="term" value="F:actin binding"/>
    <property type="evidence" value="ECO:0007669"/>
    <property type="project" value="UniProtKB-KW"/>
</dbReference>
<proteinExistence type="inferred from homology"/>
<dbReference type="SUPFAM" id="SSF81822">
    <property type="entry name" value="RuBisCo LSMT C-terminal, substrate-binding domain"/>
    <property type="match status" value="1"/>
</dbReference>
<comment type="subcellular location">
    <subcellularLocation>
        <location evidence="1">Cytoplasm</location>
    </subcellularLocation>
</comment>
<comment type="caution">
    <text evidence="9">The sequence shown here is derived from an EMBL/GenBank/DDBJ whole genome shotgun (WGS) entry which is preliminary data.</text>
</comment>
<dbReference type="Gene3D" id="3.90.1420.10">
    <property type="entry name" value="Rubisco LSMT, substrate-binding domain"/>
    <property type="match status" value="1"/>
</dbReference>
<dbReference type="InterPro" id="IPR025785">
    <property type="entry name" value="SETD3"/>
</dbReference>
<evidence type="ECO:0000259" key="8">
    <source>
        <dbReference type="PROSITE" id="PS50280"/>
    </source>
</evidence>
<dbReference type="PANTHER" id="PTHR13271:SF47">
    <property type="entry name" value="ACTIN-HISTIDINE N-METHYLTRANSFERASE"/>
    <property type="match status" value="1"/>
</dbReference>
<dbReference type="CDD" id="cd19176">
    <property type="entry name" value="SET_SETD3"/>
    <property type="match status" value="1"/>
</dbReference>
<protein>
    <recommendedName>
        <fullName evidence="7">protein-histidine N-methyltransferase</fullName>
        <ecNumber evidence="7">2.1.1.85</ecNumber>
    </recommendedName>
</protein>
<evidence type="ECO:0000256" key="3">
    <source>
        <dbReference type="ARBA" id="ARBA00022603"/>
    </source>
</evidence>
<dbReference type="PANTHER" id="PTHR13271">
    <property type="entry name" value="UNCHARACTERIZED PUTATIVE METHYLTRANSFERASE"/>
    <property type="match status" value="1"/>
</dbReference>
<keyword evidence="6" id="KW-0009">Actin-binding</keyword>
<dbReference type="STRING" id="1890364.A0A2P6NRA9"/>
<evidence type="ECO:0000256" key="7">
    <source>
        <dbReference type="PROSITE-ProRule" id="PRU00898"/>
    </source>
</evidence>
<name>A0A2P6NRA9_9EUKA</name>
<accession>A0A2P6NRA9</accession>
<dbReference type="Pfam" id="PF00856">
    <property type="entry name" value="SET"/>
    <property type="match status" value="1"/>
</dbReference>
<keyword evidence="3 7" id="KW-0489">Methyltransferase</keyword>
<comment type="catalytic activity">
    <reaction evidence="7">
        <text>L-histidyl-[protein] + S-adenosyl-L-methionine = N(tele)-methyl-L-histidyl-[protein] + S-adenosyl-L-homocysteine + H(+)</text>
        <dbReference type="Rhea" id="RHEA:19369"/>
        <dbReference type="Rhea" id="RHEA-COMP:9745"/>
        <dbReference type="Rhea" id="RHEA-COMP:11600"/>
        <dbReference type="ChEBI" id="CHEBI:15378"/>
        <dbReference type="ChEBI" id="CHEBI:16367"/>
        <dbReference type="ChEBI" id="CHEBI:29979"/>
        <dbReference type="ChEBI" id="CHEBI:57856"/>
        <dbReference type="ChEBI" id="CHEBI:59789"/>
        <dbReference type="EC" id="2.1.1.85"/>
    </reaction>
</comment>
<dbReference type="GO" id="GO:0016279">
    <property type="term" value="F:protein-lysine N-methyltransferase activity"/>
    <property type="evidence" value="ECO:0007669"/>
    <property type="project" value="TreeGrafter"/>
</dbReference>
<dbReference type="InterPro" id="IPR036464">
    <property type="entry name" value="Rubisco_LSMT_subst-bd_sf"/>
</dbReference>
<evidence type="ECO:0000256" key="6">
    <source>
        <dbReference type="ARBA" id="ARBA00023203"/>
    </source>
</evidence>
<dbReference type="InterPro" id="IPR050600">
    <property type="entry name" value="SETD3_SETD6_MTase"/>
</dbReference>
<evidence type="ECO:0000256" key="4">
    <source>
        <dbReference type="ARBA" id="ARBA00022679"/>
    </source>
</evidence>
<dbReference type="PROSITE" id="PS50280">
    <property type="entry name" value="SET"/>
    <property type="match status" value="1"/>
</dbReference>
<dbReference type="InParanoid" id="A0A2P6NRA9"/>
<keyword evidence="5 7" id="KW-0949">S-adenosyl-L-methionine</keyword>
<dbReference type="InterPro" id="IPR001214">
    <property type="entry name" value="SET_dom"/>
</dbReference>
<dbReference type="InterPro" id="IPR044428">
    <property type="entry name" value="SETD3_SET"/>
</dbReference>
<dbReference type="AlphaFoldDB" id="A0A2P6NRA9"/>
<keyword evidence="10" id="KW-1185">Reference proteome</keyword>
<dbReference type="EC" id="2.1.1.85" evidence="7"/>
<evidence type="ECO:0000313" key="10">
    <source>
        <dbReference type="Proteomes" id="UP000241769"/>
    </source>
</evidence>
<evidence type="ECO:0000256" key="5">
    <source>
        <dbReference type="ARBA" id="ARBA00022691"/>
    </source>
</evidence>
<keyword evidence="4 7" id="KW-0808">Transferase</keyword>
<evidence type="ECO:0000313" key="9">
    <source>
        <dbReference type="EMBL" id="PRP86470.1"/>
    </source>
</evidence>
<evidence type="ECO:0000256" key="2">
    <source>
        <dbReference type="ARBA" id="ARBA00022490"/>
    </source>
</evidence>
<dbReference type="InterPro" id="IPR046341">
    <property type="entry name" value="SET_dom_sf"/>
</dbReference>
<dbReference type="GO" id="GO:0032259">
    <property type="term" value="P:methylation"/>
    <property type="evidence" value="ECO:0007669"/>
    <property type="project" value="UniProtKB-KW"/>
</dbReference>
<dbReference type="Proteomes" id="UP000241769">
    <property type="component" value="Unassembled WGS sequence"/>
</dbReference>
<dbReference type="OrthoDB" id="441812at2759"/>
<dbReference type="Pfam" id="PF09273">
    <property type="entry name" value="Rubis-subs-bind"/>
    <property type="match status" value="1"/>
</dbReference>
<dbReference type="EMBL" id="MDYQ01000030">
    <property type="protein sequence ID" value="PRP86470.1"/>
    <property type="molecule type" value="Genomic_DNA"/>
</dbReference>
<gene>
    <name evidence="9" type="ORF">PROFUN_05252</name>
</gene>
<feature type="domain" description="SET" evidence="8">
    <location>
        <begin position="92"/>
        <end position="311"/>
    </location>
</feature>
<dbReference type="FunCoup" id="A0A2P6NRA9">
    <property type="interactions" value="4"/>
</dbReference>
<dbReference type="SUPFAM" id="SSF82199">
    <property type="entry name" value="SET domain"/>
    <property type="match status" value="1"/>
</dbReference>
<comment type="similarity">
    <text evidence="7">Belongs to the class V-like SAM-binding methyltransferase superfamily. SETD3 actin-histidine methyltransferase family.</text>
</comment>
<evidence type="ECO:0000256" key="1">
    <source>
        <dbReference type="ARBA" id="ARBA00004496"/>
    </source>
</evidence>
<keyword evidence="2" id="KW-0963">Cytoplasm</keyword>
<dbReference type="GO" id="GO:0005737">
    <property type="term" value="C:cytoplasm"/>
    <property type="evidence" value="ECO:0007669"/>
    <property type="project" value="UniProtKB-SubCell"/>
</dbReference>
<dbReference type="GO" id="GO:0018064">
    <property type="term" value="F:protein-L-histidine N-tele-methyltransferase activity"/>
    <property type="evidence" value="ECO:0007669"/>
    <property type="project" value="UniProtKB-EC"/>
</dbReference>
<sequence>MAAANRNAIKVHKEHVQNKIDEVNRRAYACGDNNVLDENLRALLKSIKELIELQSLKQDGKKKPQAKAESAKEKEQKANALFKEFDVWLKKNSVQSDSIALVGDLNEGNGLVASKDIKEGEKIIEIPPHLLITLKGAKEGNHSLKEFVNDNEMLKTVPALCLAIYLLYEKQALASFYAPYIRMLPKEYNLPINWEYEELKELQGLAQRETVKLIKNTIKQYAYLHTMRLEHKTFTPATFTLEAFLWAVSTVMSRQNEIPDGEKASQLALIPFWDMANHAEGKMTTFFEDGVVRCSAMQDFQKGEQIRIFYGRRPNRELLIYQGFVIPNNSSDVVTLVVNIDKSSTVFPEIKRLLGAESIEVVVAGGEEGKEMCLPLFRLLCMSEEEVKTIQDMEQLKEKSTQKLDDEREKKAVQMMQKLIQETLSLYPTTLKQDKDLLEKNMSQRKKLAVQARVYDKEILHSLLA</sequence>
<organism evidence="9 10">
    <name type="scientific">Planoprotostelium fungivorum</name>
    <dbReference type="NCBI Taxonomy" id="1890364"/>
    <lineage>
        <taxon>Eukaryota</taxon>
        <taxon>Amoebozoa</taxon>
        <taxon>Evosea</taxon>
        <taxon>Variosea</taxon>
        <taxon>Cavosteliida</taxon>
        <taxon>Cavosteliaceae</taxon>
        <taxon>Planoprotostelium</taxon>
    </lineage>
</organism>
<reference evidence="9 10" key="1">
    <citation type="journal article" date="2018" name="Genome Biol. Evol.">
        <title>Multiple Roots of Fruiting Body Formation in Amoebozoa.</title>
        <authorList>
            <person name="Hillmann F."/>
            <person name="Forbes G."/>
            <person name="Novohradska S."/>
            <person name="Ferling I."/>
            <person name="Riege K."/>
            <person name="Groth M."/>
            <person name="Westermann M."/>
            <person name="Marz M."/>
            <person name="Spaller T."/>
            <person name="Winckler T."/>
            <person name="Schaap P."/>
            <person name="Glockner G."/>
        </authorList>
    </citation>
    <scope>NUCLEOTIDE SEQUENCE [LARGE SCALE GENOMIC DNA]</scope>
    <source>
        <strain evidence="9 10">Jena</strain>
    </source>
</reference>
<dbReference type="InterPro" id="IPR015353">
    <property type="entry name" value="Rubisco_LSMT_subst-bd"/>
</dbReference>
<dbReference type="Gene3D" id="3.90.1410.10">
    <property type="entry name" value="set domain protein methyltransferase, domain 1"/>
    <property type="match status" value="1"/>
</dbReference>